<proteinExistence type="predicted"/>
<evidence type="ECO:0000313" key="3">
    <source>
        <dbReference type="Proteomes" id="UP000789405"/>
    </source>
</evidence>
<reference evidence="2" key="1">
    <citation type="submission" date="2021-06" db="EMBL/GenBank/DDBJ databases">
        <authorList>
            <person name="Kallberg Y."/>
            <person name="Tangrot J."/>
            <person name="Rosling A."/>
        </authorList>
    </citation>
    <scope>NUCLEOTIDE SEQUENCE</scope>
    <source>
        <strain evidence="2">MA453B</strain>
    </source>
</reference>
<accession>A0A9N9J3I5</accession>
<feature type="compositionally biased region" description="Polar residues" evidence="1">
    <location>
        <begin position="936"/>
        <end position="948"/>
    </location>
</feature>
<name>A0A9N9J3I5_9GLOM</name>
<dbReference type="OrthoDB" id="2335226at2759"/>
<evidence type="ECO:0000256" key="1">
    <source>
        <dbReference type="SAM" id="MobiDB-lite"/>
    </source>
</evidence>
<organism evidence="2 3">
    <name type="scientific">Dentiscutata erythropus</name>
    <dbReference type="NCBI Taxonomy" id="1348616"/>
    <lineage>
        <taxon>Eukaryota</taxon>
        <taxon>Fungi</taxon>
        <taxon>Fungi incertae sedis</taxon>
        <taxon>Mucoromycota</taxon>
        <taxon>Glomeromycotina</taxon>
        <taxon>Glomeromycetes</taxon>
        <taxon>Diversisporales</taxon>
        <taxon>Gigasporaceae</taxon>
        <taxon>Dentiscutata</taxon>
    </lineage>
</organism>
<feature type="compositionally biased region" description="Basic and acidic residues" evidence="1">
    <location>
        <begin position="924"/>
        <end position="935"/>
    </location>
</feature>
<feature type="compositionally biased region" description="Basic and acidic residues" evidence="1">
    <location>
        <begin position="358"/>
        <end position="376"/>
    </location>
</feature>
<dbReference type="AlphaFoldDB" id="A0A9N9J3I5"/>
<gene>
    <name evidence="2" type="ORF">DERYTH_LOCUS17911</name>
</gene>
<keyword evidence="3" id="KW-1185">Reference proteome</keyword>
<comment type="caution">
    <text evidence="2">The sequence shown here is derived from an EMBL/GenBank/DDBJ whole genome shotgun (WGS) entry which is preliminary data.</text>
</comment>
<protein>
    <submittedName>
        <fullName evidence="2">490_t:CDS:1</fullName>
    </submittedName>
</protein>
<dbReference type="Proteomes" id="UP000789405">
    <property type="component" value="Unassembled WGS sequence"/>
</dbReference>
<feature type="region of interest" description="Disordered" evidence="1">
    <location>
        <begin position="351"/>
        <end position="376"/>
    </location>
</feature>
<sequence length="948" mass="108963">MNNPTGSYHYVETLCNDPDKDFEILDYVSIGDNSESLEQPTSSLLSKYSTSSPESDINLYDSSHDIQFDTSAIGLAKAYANSSSTTMQERDNEIDINWLAQDLDITSNRESSWDTTICHENELTLEFNSGGVKQLNETCIIVDDLNGTLQRCPHPAEKPLKQLGGIWELDFDTVDEIVMKSKGDGLNTLGVCKSHFNYDNKQLHECQKTEVSIDRAVIRRKRCLFCGHYKYVFSCGYCTEHSWKLCDWNIQIVCNGLKVCHVFQENEFTKQSSSSRRVRYICMSCFTSEEGHLYERKGRVSVPPFDCTDRHYDDSAKDIQCLLLHEIFKGAMVFFEKLKCIKKSKNDEVSNEEFDSNTTEKSKDPKDTNSHQDKSTKEKVAIPVSLSFLGVKIAFRLKKVNVRKLSSSEIYCNVIKKNPKQMGEALVTLLWRSRSEVRENKEKLVMPNSLEEYQNESYNLELSVFQVGQSTFINNETKKLQSVFNSFVENKWLNYDAFDIKSELQKNVPIGCNIPKPNIVILKPGDNPCNNLNVHKAIMMYFDDVGIGENNFLDISADQAIFRRLVPLREKRPEIRLLLGRWHTNKCMLSTLLAIFSGYGIYQLAASLGVSFLEKLEKVVDYTATCRVIELIWVSVGSAITAYVKCHSKSIESIESENYGILRVWYQFFVWAGYWVCHKIGIRHGNHYMQYYSLAAFAPLFAVAGRCNYSESVVYYLAQISSDPTLQVLLEYACSINITRLGHFLAIDEAVESLGVKRVKQNIGKHLGTEEDLKERMAAVEFERERMNLLLSDFIDDPSVVYTERNLKSRKESSWKLTVDLLEALNMSNPASHSLFQNTSQNNNEGFHRLFACYNIGKERLYNIYKQDIEKTVERNTTGRRARNIVVDTIAQQKQRELQEKESKKKKRKNEASIDKKRKKQKIARNEDFCDDKSFDPTTQYQTECQMQ</sequence>
<evidence type="ECO:0000313" key="2">
    <source>
        <dbReference type="EMBL" id="CAG8762049.1"/>
    </source>
</evidence>
<feature type="region of interest" description="Disordered" evidence="1">
    <location>
        <begin position="896"/>
        <end position="948"/>
    </location>
</feature>
<dbReference type="EMBL" id="CAJVPY010017450">
    <property type="protein sequence ID" value="CAG8762049.1"/>
    <property type="molecule type" value="Genomic_DNA"/>
</dbReference>